<dbReference type="PANTHER" id="PTHR43420">
    <property type="entry name" value="ACETYLTRANSFERASE"/>
    <property type="match status" value="1"/>
</dbReference>
<dbReference type="EMBL" id="QLLQ01000003">
    <property type="protein sequence ID" value="RAJ25762.1"/>
    <property type="molecule type" value="Genomic_DNA"/>
</dbReference>
<dbReference type="CDD" id="cd04301">
    <property type="entry name" value="NAT_SF"/>
    <property type="match status" value="1"/>
</dbReference>
<dbReference type="GO" id="GO:0016747">
    <property type="term" value="F:acyltransferase activity, transferring groups other than amino-acyl groups"/>
    <property type="evidence" value="ECO:0007669"/>
    <property type="project" value="InterPro"/>
</dbReference>
<gene>
    <name evidence="4" type="ORF">LX77_01177</name>
</gene>
<keyword evidence="4" id="KW-0689">Ribosomal protein</keyword>
<dbReference type="Gene3D" id="3.40.630.30">
    <property type="match status" value="1"/>
</dbReference>
<organism evidence="4 5">
    <name type="scientific">Gelidibacter algens</name>
    <dbReference type="NCBI Taxonomy" id="49280"/>
    <lineage>
        <taxon>Bacteria</taxon>
        <taxon>Pseudomonadati</taxon>
        <taxon>Bacteroidota</taxon>
        <taxon>Flavobacteriia</taxon>
        <taxon>Flavobacteriales</taxon>
        <taxon>Flavobacteriaceae</taxon>
        <taxon>Gelidibacter</taxon>
    </lineage>
</organism>
<evidence type="ECO:0000259" key="3">
    <source>
        <dbReference type="PROSITE" id="PS51186"/>
    </source>
</evidence>
<comment type="caution">
    <text evidence="4">The sequence shown here is derived from an EMBL/GenBank/DDBJ whole genome shotgun (WGS) entry which is preliminary data.</text>
</comment>
<dbReference type="STRING" id="49280.A9996_03840"/>
<proteinExistence type="predicted"/>
<dbReference type="InterPro" id="IPR000182">
    <property type="entry name" value="GNAT_dom"/>
</dbReference>
<dbReference type="SUPFAM" id="SSF55729">
    <property type="entry name" value="Acyl-CoA N-acyltransferases (Nat)"/>
    <property type="match status" value="1"/>
</dbReference>
<feature type="domain" description="N-acetyltransferase" evidence="3">
    <location>
        <begin position="1"/>
        <end position="166"/>
    </location>
</feature>
<protein>
    <submittedName>
        <fullName evidence="4">Ribosomal protein S18 acetylase RimI-like enzyme</fullName>
    </submittedName>
</protein>
<dbReference type="PANTHER" id="PTHR43420:SF47">
    <property type="entry name" value="N-ACETYLTRANSFERASE DOMAIN-CONTAINING PROTEIN"/>
    <property type="match status" value="1"/>
</dbReference>
<sequence>MIRKATSIDIEFILLLTKACAKNMIKNGIFQWNEHYPNAEAFEQDIARNELYVLTNQNTIVGTIVMSSFMDEEYQSVHWLTPNTKNLYIHRLAVHPDYQGCGFAQQLMSFAEHFGKENKYLSIRLDTFSQNDRNQRFYELRGYQRLGSIYFPKQSEHPFYCYERIL</sequence>
<evidence type="ECO:0000313" key="4">
    <source>
        <dbReference type="EMBL" id="RAJ25762.1"/>
    </source>
</evidence>
<dbReference type="PROSITE" id="PS51186">
    <property type="entry name" value="GNAT"/>
    <property type="match status" value="1"/>
</dbReference>
<dbReference type="Proteomes" id="UP000248987">
    <property type="component" value="Unassembled WGS sequence"/>
</dbReference>
<evidence type="ECO:0000256" key="2">
    <source>
        <dbReference type="ARBA" id="ARBA00023315"/>
    </source>
</evidence>
<dbReference type="AlphaFoldDB" id="A0A1A7R7H6"/>
<keyword evidence="4" id="KW-0687">Ribonucleoprotein</keyword>
<dbReference type="GO" id="GO:0005840">
    <property type="term" value="C:ribosome"/>
    <property type="evidence" value="ECO:0007669"/>
    <property type="project" value="UniProtKB-KW"/>
</dbReference>
<keyword evidence="1" id="KW-0808">Transferase</keyword>
<dbReference type="InterPro" id="IPR050680">
    <property type="entry name" value="YpeA/RimI_acetyltransf"/>
</dbReference>
<dbReference type="InterPro" id="IPR016181">
    <property type="entry name" value="Acyl_CoA_acyltransferase"/>
</dbReference>
<reference evidence="4 5" key="1">
    <citation type="submission" date="2018-06" db="EMBL/GenBank/DDBJ databases">
        <title>Genomic Encyclopedia of Archaeal and Bacterial Type Strains, Phase II (KMG-II): from individual species to whole genera.</title>
        <authorList>
            <person name="Goeker M."/>
        </authorList>
    </citation>
    <scope>NUCLEOTIDE SEQUENCE [LARGE SCALE GENOMIC DNA]</scope>
    <source>
        <strain evidence="4 5">DSM 12408</strain>
    </source>
</reference>
<dbReference type="Pfam" id="PF00583">
    <property type="entry name" value="Acetyltransf_1"/>
    <property type="match status" value="1"/>
</dbReference>
<name>A0A1A7R7H6_9FLAO</name>
<accession>A0A1A7R7H6</accession>
<keyword evidence="5" id="KW-1185">Reference proteome</keyword>
<dbReference type="OrthoDB" id="9796381at2"/>
<keyword evidence="2" id="KW-0012">Acyltransferase</keyword>
<evidence type="ECO:0000256" key="1">
    <source>
        <dbReference type="ARBA" id="ARBA00022679"/>
    </source>
</evidence>
<evidence type="ECO:0000313" key="5">
    <source>
        <dbReference type="Proteomes" id="UP000248987"/>
    </source>
</evidence>
<dbReference type="RefSeq" id="WP_066431076.1">
    <property type="nucleotide sequence ID" value="NZ_LZRN01000005.1"/>
</dbReference>